<dbReference type="PANTHER" id="PTHR47829">
    <property type="entry name" value="HYDROLASE, PUTATIVE (AFU_ORTHOLOGUE AFUA_1G12880)-RELATED"/>
    <property type="match status" value="1"/>
</dbReference>
<organism evidence="2 3">
    <name type="scientific">Tieghemiomyces parasiticus</name>
    <dbReference type="NCBI Taxonomy" id="78921"/>
    <lineage>
        <taxon>Eukaryota</taxon>
        <taxon>Fungi</taxon>
        <taxon>Fungi incertae sedis</taxon>
        <taxon>Zoopagomycota</taxon>
        <taxon>Kickxellomycotina</taxon>
        <taxon>Dimargaritomycetes</taxon>
        <taxon>Dimargaritales</taxon>
        <taxon>Dimargaritaceae</taxon>
        <taxon>Tieghemiomyces</taxon>
    </lineage>
</organism>
<dbReference type="Pfam" id="PF01636">
    <property type="entry name" value="APH"/>
    <property type="match status" value="1"/>
</dbReference>
<dbReference type="InterPro" id="IPR002575">
    <property type="entry name" value="Aminoglycoside_PTrfase"/>
</dbReference>
<accession>A0A9W8AJV1</accession>
<dbReference type="EMBL" id="JANBPT010000081">
    <property type="protein sequence ID" value="KAJ1928259.1"/>
    <property type="molecule type" value="Genomic_DNA"/>
</dbReference>
<protein>
    <recommendedName>
        <fullName evidence="1">Aminoglycoside phosphotransferase domain-containing protein</fullName>
    </recommendedName>
</protein>
<gene>
    <name evidence="2" type="ORF">IWQ60_002204</name>
</gene>
<dbReference type="Gene3D" id="3.90.1200.10">
    <property type="match status" value="1"/>
</dbReference>
<dbReference type="InterPro" id="IPR052898">
    <property type="entry name" value="ACAD10-like"/>
</dbReference>
<reference evidence="2" key="1">
    <citation type="submission" date="2022-07" db="EMBL/GenBank/DDBJ databases">
        <title>Phylogenomic reconstructions and comparative analyses of Kickxellomycotina fungi.</title>
        <authorList>
            <person name="Reynolds N.K."/>
            <person name="Stajich J.E."/>
            <person name="Barry K."/>
            <person name="Grigoriev I.V."/>
            <person name="Crous P."/>
            <person name="Smith M.E."/>
        </authorList>
    </citation>
    <scope>NUCLEOTIDE SEQUENCE</scope>
    <source>
        <strain evidence="2">RSA 861</strain>
    </source>
</reference>
<dbReference type="SUPFAM" id="SSF56112">
    <property type="entry name" value="Protein kinase-like (PK-like)"/>
    <property type="match status" value="1"/>
</dbReference>
<dbReference type="InterPro" id="IPR011009">
    <property type="entry name" value="Kinase-like_dom_sf"/>
</dbReference>
<proteinExistence type="predicted"/>
<dbReference type="CDD" id="cd05154">
    <property type="entry name" value="ACAD10_11_N-like"/>
    <property type="match status" value="1"/>
</dbReference>
<keyword evidence="3" id="KW-1185">Reference proteome</keyword>
<evidence type="ECO:0000313" key="2">
    <source>
        <dbReference type="EMBL" id="KAJ1928259.1"/>
    </source>
</evidence>
<name>A0A9W8AJV1_9FUNG</name>
<sequence>MVNEWHIPFAHHELDVSRLEAYLASKVAELALPLSVRQFNLGQSNPTYLIENQQGQKFVLRKKPAGTLLSKTAHAIEREYRILKALGEHTDVPVPKVYNLCEDVTVIGTPFYIMEFLEGRIFTDYRLLTVPRAERRRYWEETIRVLAQLHQVDYQRIGLGNYGRTGGFYPRQLRSLARLSRIQGDVSSPTSHSTATVGRLERLDPFIDWMTRHASPDATTVVHGDYKMDNLVFHPTEPRIIGILDWELSTLGHPLSDLANLVMPFSFFADHPVTPIQGVFNISLGPEEEEEEAAIARKRPGPHGTTSVLPHRSGASRLAAVGLPTENDLLAQYAALTGRDPQTHWSFNTAFGFFRLAIITQGIAARIAKGQASSAQAQRYANAFPYMMRNALAIMDKEEAQQTALTREPLRSSL</sequence>
<dbReference type="PANTHER" id="PTHR47829:SF3">
    <property type="entry name" value="AMINOGLYCOSIDE PHOSPHOTRANSFERASE DOMAIN-CONTAINING PROTEIN"/>
    <property type="match status" value="1"/>
</dbReference>
<feature type="domain" description="Aminoglycoside phosphotransferase" evidence="1">
    <location>
        <begin position="36"/>
        <end position="270"/>
    </location>
</feature>
<evidence type="ECO:0000259" key="1">
    <source>
        <dbReference type="Pfam" id="PF01636"/>
    </source>
</evidence>
<dbReference type="Proteomes" id="UP001150569">
    <property type="component" value="Unassembled WGS sequence"/>
</dbReference>
<evidence type="ECO:0000313" key="3">
    <source>
        <dbReference type="Proteomes" id="UP001150569"/>
    </source>
</evidence>
<dbReference type="Gene3D" id="3.30.200.20">
    <property type="entry name" value="Phosphorylase Kinase, domain 1"/>
    <property type="match status" value="1"/>
</dbReference>
<dbReference type="AlphaFoldDB" id="A0A9W8AJV1"/>
<dbReference type="OrthoDB" id="191037at2759"/>
<dbReference type="InterPro" id="IPR041726">
    <property type="entry name" value="ACAD10_11_N"/>
</dbReference>
<comment type="caution">
    <text evidence="2">The sequence shown here is derived from an EMBL/GenBank/DDBJ whole genome shotgun (WGS) entry which is preliminary data.</text>
</comment>